<comment type="caution">
    <text evidence="4">The sequence shown here is derived from an EMBL/GenBank/DDBJ whole genome shotgun (WGS) entry which is preliminary data.</text>
</comment>
<name>A0ABS8RTI7_DATST</name>
<dbReference type="PANTHER" id="PTHR31956:SF2">
    <property type="entry name" value="NON-SPECIFIC PHOSPHOLIPASE C6"/>
    <property type="match status" value="1"/>
</dbReference>
<dbReference type="InterPro" id="IPR007312">
    <property type="entry name" value="Phosphoesterase"/>
</dbReference>
<dbReference type="EMBL" id="JACEIK010000116">
    <property type="protein sequence ID" value="MCD7450090.1"/>
    <property type="molecule type" value="Genomic_DNA"/>
</dbReference>
<dbReference type="InterPro" id="IPR053793">
    <property type="entry name" value="PB1-like"/>
</dbReference>
<dbReference type="Pfam" id="PF00564">
    <property type="entry name" value="PB1"/>
    <property type="match status" value="1"/>
</dbReference>
<feature type="compositionally biased region" description="Basic and acidic residues" evidence="2">
    <location>
        <begin position="181"/>
        <end position="190"/>
    </location>
</feature>
<keyword evidence="5" id="KW-1185">Reference proteome</keyword>
<dbReference type="InterPro" id="IPR000270">
    <property type="entry name" value="PB1_dom"/>
</dbReference>
<dbReference type="SUPFAM" id="SSF54277">
    <property type="entry name" value="CAD &amp; PB1 domains"/>
    <property type="match status" value="1"/>
</dbReference>
<accession>A0ABS8RTI7</accession>
<dbReference type="PROSITE" id="PS51745">
    <property type="entry name" value="PB1"/>
    <property type="match status" value="1"/>
</dbReference>
<evidence type="ECO:0000256" key="2">
    <source>
        <dbReference type="SAM" id="MobiDB-lite"/>
    </source>
</evidence>
<feature type="region of interest" description="Disordered" evidence="2">
    <location>
        <begin position="181"/>
        <end position="202"/>
    </location>
</feature>
<evidence type="ECO:0000313" key="5">
    <source>
        <dbReference type="Proteomes" id="UP000823775"/>
    </source>
</evidence>
<evidence type="ECO:0000259" key="3">
    <source>
        <dbReference type="PROSITE" id="PS51745"/>
    </source>
</evidence>
<organism evidence="4 5">
    <name type="scientific">Datura stramonium</name>
    <name type="common">Jimsonweed</name>
    <name type="synonym">Common thornapple</name>
    <dbReference type="NCBI Taxonomy" id="4076"/>
    <lineage>
        <taxon>Eukaryota</taxon>
        <taxon>Viridiplantae</taxon>
        <taxon>Streptophyta</taxon>
        <taxon>Embryophyta</taxon>
        <taxon>Tracheophyta</taxon>
        <taxon>Spermatophyta</taxon>
        <taxon>Magnoliopsida</taxon>
        <taxon>eudicotyledons</taxon>
        <taxon>Gunneridae</taxon>
        <taxon>Pentapetalae</taxon>
        <taxon>asterids</taxon>
        <taxon>lamiids</taxon>
        <taxon>Solanales</taxon>
        <taxon>Solanaceae</taxon>
        <taxon>Solanoideae</taxon>
        <taxon>Datureae</taxon>
        <taxon>Datura</taxon>
    </lineage>
</organism>
<sequence>MTLTRQPSSDFGKDVNFSLIHMKYEDEDHDKVILASDSDLIAAVEHAKLSGWKGLRLHLDYSGTPGRRRGSNSESLDYAHRESTWASAYTAVAAGAALAASLDVGCGIGFGSVAPRIGVHFIFAWKLNLQIFRSLAWMDEEISESKNQWRHWQRVQSSVNPAQDTETICFTDDTQYVDPDPGHSFEDIEASRNTSNSRDPDSFSRAKHVFVEQALTMFDKNLSRTVMRGFKPENVPIYATLVREFAVFDRWFSSIPGPTQPNRLFLYSATSHGSTSNFKKQLAAGYPQKTIFDSLHENGLDFGIYYLNNHHNNSVFRNLRMLKYVFQKFHQYDLKFKKDAKNGNLPNLTVIEPRYFGIIGYPANDDHPSHDIANGQKLVKEVYETLRANGNTGPAPSFFKFDRLGVHYCPPLWSLLGSKRKELVVSSPRTDCPEILAEVLPLRSTTEVNETRALSEFQSELVQLAALLNGDHFLSSFPHEMGKKMNVKEAYNYVRGAVSRFISASKEAIKLGADESCIVDMRSPLSPLEPLSTTSCFLWILASILSLHVYGAVASPAF</sequence>
<dbReference type="InterPro" id="IPR017850">
    <property type="entry name" value="Alkaline_phosphatase_core_sf"/>
</dbReference>
<dbReference type="Proteomes" id="UP000823775">
    <property type="component" value="Unassembled WGS sequence"/>
</dbReference>
<dbReference type="PANTHER" id="PTHR31956">
    <property type="entry name" value="NON-SPECIFIC PHOSPHOLIPASE C4-RELATED"/>
    <property type="match status" value="1"/>
</dbReference>
<protein>
    <recommendedName>
        <fullName evidence="3">PB1 domain-containing protein</fullName>
    </recommendedName>
</protein>
<evidence type="ECO:0000256" key="1">
    <source>
        <dbReference type="ARBA" id="ARBA00022801"/>
    </source>
</evidence>
<gene>
    <name evidence="4" type="ORF">HAX54_003508</name>
</gene>
<keyword evidence="1" id="KW-0378">Hydrolase</keyword>
<feature type="domain" description="PB1" evidence="3">
    <location>
        <begin position="1"/>
        <end position="62"/>
    </location>
</feature>
<dbReference type="Pfam" id="PF04185">
    <property type="entry name" value="Phosphoesterase"/>
    <property type="match status" value="1"/>
</dbReference>
<dbReference type="Gene3D" id="3.40.720.10">
    <property type="entry name" value="Alkaline Phosphatase, subunit A"/>
    <property type="match status" value="1"/>
</dbReference>
<proteinExistence type="predicted"/>
<evidence type="ECO:0000313" key="4">
    <source>
        <dbReference type="EMBL" id="MCD7450090.1"/>
    </source>
</evidence>
<reference evidence="4 5" key="1">
    <citation type="journal article" date="2021" name="BMC Genomics">
        <title>Datura genome reveals duplications of psychoactive alkaloid biosynthetic genes and high mutation rate following tissue culture.</title>
        <authorList>
            <person name="Rajewski A."/>
            <person name="Carter-House D."/>
            <person name="Stajich J."/>
            <person name="Litt A."/>
        </authorList>
    </citation>
    <scope>NUCLEOTIDE SEQUENCE [LARGE SCALE GENOMIC DNA]</scope>
    <source>
        <strain evidence="4">AR-01</strain>
    </source>
</reference>